<dbReference type="EMBL" id="AP021861">
    <property type="protein sequence ID" value="BBO31286.1"/>
    <property type="molecule type" value="Genomic_DNA"/>
</dbReference>
<keyword evidence="2" id="KW-0812">Transmembrane</keyword>
<dbReference type="RefSeq" id="WP_152097453.1">
    <property type="nucleotide sequence ID" value="NZ_AP021861.1"/>
</dbReference>
<feature type="transmembrane region" description="Helical" evidence="2">
    <location>
        <begin position="2185"/>
        <end position="2214"/>
    </location>
</feature>
<evidence type="ECO:0000313" key="5">
    <source>
        <dbReference type="Proteomes" id="UP000326837"/>
    </source>
</evidence>
<keyword evidence="5" id="KW-1185">Reference proteome</keyword>
<feature type="signal peptide" evidence="3">
    <location>
        <begin position="1"/>
        <end position="26"/>
    </location>
</feature>
<organism evidence="4 5">
    <name type="scientific">Lacipirellula parvula</name>
    <dbReference type="NCBI Taxonomy" id="2650471"/>
    <lineage>
        <taxon>Bacteria</taxon>
        <taxon>Pseudomonadati</taxon>
        <taxon>Planctomycetota</taxon>
        <taxon>Planctomycetia</taxon>
        <taxon>Pirellulales</taxon>
        <taxon>Lacipirellulaceae</taxon>
        <taxon>Lacipirellula</taxon>
    </lineage>
</organism>
<evidence type="ECO:0000256" key="1">
    <source>
        <dbReference type="SAM" id="MobiDB-lite"/>
    </source>
</evidence>
<keyword evidence="3" id="KW-0732">Signal</keyword>
<gene>
    <name evidence="4" type="ORF">PLANPX_0898</name>
</gene>
<sequence>MSCARRWLLLALIATFAAPSSRSAVAQLAPSPAANAAPATAIEYRRVFVPADRTADWPTGGAQFLPIERKEFERLVEQAEQRRQLDRVGGAQLESAEYTARLAEGDALTGSAKLAVKLVETKTPAVLSLAPWNAVLLRARWQNSAAESSPATIGLWTAAAGSPAKYGLLVERTGAVEIDWQLAVERQANELEYLLELPNAVTQRLTLELPPGAAPSIATGQLIAGPVAAPGGNQRWVFQLAGGGEHRIRISRPMAAGVAEALDATASLPLAAMTEAYHLTPDGADYEGELRLQPRGTPLTELRLQTPPSLHIAEISVDRQIVEWRRDPDEAGVITALLPARPSGVGDAAVVVTIRGAAAANFESAWKLPNIVAEQVFWTEGTTTLWIDPALELRAITPRECSLLNVVGVGSGAAGEVYRLQSWSSAAAAEIVVGDRREVGHARSATVAEFSDREIVARSRTVFWAEGGRTFHVIAPLVADWNIELVEGAPADAIVEWHVEEGEHRQLHLQLRRSPTAAEPLTVAISARKPWRAWTRMATLGDLEFVRFPSAGDQRWLLVKDRRGNQIIPDAELADAVAAAAALPVDAQPLLGDAVSGLLLDLNDADPASLVTVASTAARFAAEARLDLTAAAAGYEQRAEFLCRPLAGSLVELRLLAQRPLPADAEWDLESGEVLSVEPIANATAPPPNTAATADGAKAPVQYRLRLPQARTAPFRFHVTWRSAAASDAVVNQLTLPDAENWQAWAIFRGRAEAVDVDSRGAAAAPVLPPAAAGQLPALACLRLGDDPAMLIADAPGFTTRLLTTQAFPPAAAAAANQLQPTEKPASETENKPAQTGVIAWSCHAQTQQLADGTQSHRIVYAVESPQPTDVQLTAPAGASFVSVAVDGHALVAAPAVVSHRVRFQLPGVAARQALVVQLERKIAPLERHAQIEPALPEASFPVVRGTWNLRWPAAYNAVAQDGSVASAKRAGLAAASVSANDWLARLFGPVSGRGGERWYDGMLLAHVDAASPVIPATSTRLAAPGGWTTLTQSFVDHPAPVALRLASGEQANWHVAWLIAAVASAWLWARSRRGVVTLAAAAAAICLTVPLPLVPLPQAVFLGVLTGAVVRQSVSFLTRQRRETDRSLAAHAAVLLSLTLGWQALVEENAAAAQETAPPQVFFPVDDQGQPVGDDVYVPAPMAASLLPTTAGVAESATLVDANYQVELEPSAGVNQIVATRVVLRFRWKSERTNAVVELPLHAADGLWDAAQFLLDGQPITPSWNVAGTSIAFTLAKSGDHELTARMTPVAASSSAAQVSRLQLSVPPLAGGTLEVLHPAGLMAVHATAATHVASESSAARTLLRLAPAETLDLVWPARLANDGAAIAVEQLSLLEVDPAAARLDVRLRLSGDGAVDAIRLLASPQLKLLPLPEGSPLEISPSSLSEANQPGLVELRFRSAATLPQTVALQFQLQRTLSVGRIDYPWVDVLGMNVRLRHFAVIADPRLRVRDNAGAGLAPVSPAELEPLWGPAVSASSLQYAASVANPQWSLDVTPTPPRFSSRESLELHCDDHDVRVVYTAAIAELGGELLAHRLSVAPELQIEQVSVTLEGVGGDIPVRWARPRPDQVQLFLSRPLTESHVIRVAGRLHDMIVATPPAAATADAGTLPAIERRVQVPRIGLEASPTAPIDLLLFRASDLLVGWADAAPPAKATPVPVDSNQGLLVGQYALARGAAALPELVISPNNAEFDADALLMLELDPAETVAECRLRGEASRGLVDTIELIVDKNWRGPFAADQGARVTVRDLPADPDRQLLEVRLAAPVAAGGSFGVRVRGPVSLETDQRIRFPSFRIANAKQQQAFLVLPPTAGNLTAEWTLRGLQPQRLPKELTTALGVEKSPQAYRVLRERFIAEQRVFPDAMRVAAYRQAENRLEIDAAGHVAAQSQLIVQAGGGDVCRVTLPAGAELEYASVDGVPQAAPTVADGVWQAPAGSRFLPRVFLLSYRLPRASMKSSRHFSVPQVAVDGRTFAPQRSLWQVVDARSVESTAKAKPLGAAEFAAAARRGQIDAFLDAYPLASQLAEWELQLWRQPWFDRLDATAASDDPEAWTRLRERFGRSSSSKKPPADVADARELPSHESLLARHFQGDDEGALELVPQREPLPYFRWFGAFALVAAIGFVWRHPVATHTIALPVRRWPYAAVAAAGALWWWYLTPALPGLAITAVAVIAYWKSRKTL</sequence>
<evidence type="ECO:0000256" key="3">
    <source>
        <dbReference type="SAM" id="SignalP"/>
    </source>
</evidence>
<accession>A0A5K7XAG6</accession>
<feature type="transmembrane region" description="Helical" evidence="2">
    <location>
        <begin position="1052"/>
        <end position="1069"/>
    </location>
</feature>
<evidence type="ECO:0000313" key="4">
    <source>
        <dbReference type="EMBL" id="BBO31286.1"/>
    </source>
</evidence>
<keyword evidence="2" id="KW-0472">Membrane</keyword>
<feature type="chain" id="PRO_5025037267" evidence="3">
    <location>
        <begin position="27"/>
        <end position="2220"/>
    </location>
</feature>
<evidence type="ECO:0000256" key="2">
    <source>
        <dbReference type="SAM" id="Phobius"/>
    </source>
</evidence>
<feature type="transmembrane region" description="Helical" evidence="2">
    <location>
        <begin position="1076"/>
        <end position="1094"/>
    </location>
</feature>
<name>A0A5K7XAG6_9BACT</name>
<feature type="region of interest" description="Disordered" evidence="1">
    <location>
        <begin position="814"/>
        <end position="833"/>
    </location>
</feature>
<feature type="transmembrane region" description="Helical" evidence="2">
    <location>
        <begin position="2147"/>
        <end position="2164"/>
    </location>
</feature>
<reference evidence="5" key="1">
    <citation type="submission" date="2019-10" db="EMBL/GenBank/DDBJ databases">
        <title>Lacipirellula parvula gen. nov., sp. nov., representing a lineage of planctomycetes widespread in freshwater anoxic habitats, and description of the family Lacipirellulaceae.</title>
        <authorList>
            <person name="Dedysh S.N."/>
            <person name="Kulichevskaya I.S."/>
            <person name="Beletsky A.V."/>
            <person name="Rakitin A.L."/>
            <person name="Mardanov A.V."/>
            <person name="Ivanova A.A."/>
            <person name="Saltykova V.X."/>
            <person name="Rijpstra W.I.C."/>
            <person name="Sinninghe Damste J.S."/>
            <person name="Ravin N.V."/>
        </authorList>
    </citation>
    <scope>NUCLEOTIDE SEQUENCE [LARGE SCALE GENOMIC DNA]</scope>
    <source>
        <strain evidence="5">PX69</strain>
    </source>
</reference>
<protein>
    <submittedName>
        <fullName evidence="4">Uncharacterized protein</fullName>
    </submittedName>
</protein>
<dbReference type="KEGG" id="lpav:PLANPX_0898"/>
<keyword evidence="2" id="KW-1133">Transmembrane helix</keyword>
<proteinExistence type="predicted"/>
<dbReference type="Proteomes" id="UP000326837">
    <property type="component" value="Chromosome"/>
</dbReference>